<evidence type="ECO:0000313" key="3">
    <source>
        <dbReference type="Proteomes" id="UP000054498"/>
    </source>
</evidence>
<dbReference type="KEGG" id="mng:MNEG_1630"/>
<evidence type="ECO:0000313" key="2">
    <source>
        <dbReference type="EMBL" id="KIZ06332.1"/>
    </source>
</evidence>
<dbReference type="PROSITE" id="PS50011">
    <property type="entry name" value="PROTEIN_KINASE_DOM"/>
    <property type="match status" value="1"/>
</dbReference>
<dbReference type="PROSITE" id="PS00109">
    <property type="entry name" value="PROTEIN_KINASE_TYR"/>
    <property type="match status" value="1"/>
</dbReference>
<evidence type="ECO:0000259" key="1">
    <source>
        <dbReference type="PROSITE" id="PS50011"/>
    </source>
</evidence>
<organism evidence="2 3">
    <name type="scientific">Monoraphidium neglectum</name>
    <dbReference type="NCBI Taxonomy" id="145388"/>
    <lineage>
        <taxon>Eukaryota</taxon>
        <taxon>Viridiplantae</taxon>
        <taxon>Chlorophyta</taxon>
        <taxon>core chlorophytes</taxon>
        <taxon>Chlorophyceae</taxon>
        <taxon>CS clade</taxon>
        <taxon>Sphaeropleales</taxon>
        <taxon>Selenastraceae</taxon>
        <taxon>Monoraphidium</taxon>
    </lineage>
</organism>
<gene>
    <name evidence="2" type="ORF">MNEG_1630</name>
</gene>
<feature type="domain" description="Protein kinase" evidence="1">
    <location>
        <begin position="1"/>
        <end position="173"/>
    </location>
</feature>
<dbReference type="SUPFAM" id="SSF56112">
    <property type="entry name" value="Protein kinase-like (PK-like)"/>
    <property type="match status" value="1"/>
</dbReference>
<dbReference type="EMBL" id="KK100386">
    <property type="protein sequence ID" value="KIZ06332.1"/>
    <property type="molecule type" value="Genomic_DNA"/>
</dbReference>
<dbReference type="RefSeq" id="XP_013905351.1">
    <property type="nucleotide sequence ID" value="XM_014049897.1"/>
</dbReference>
<keyword evidence="3" id="KW-1185">Reference proteome</keyword>
<reference evidence="2 3" key="1">
    <citation type="journal article" date="2013" name="BMC Genomics">
        <title>Reconstruction of the lipid metabolism for the microalga Monoraphidium neglectum from its genome sequence reveals characteristics suitable for biofuel production.</title>
        <authorList>
            <person name="Bogen C."/>
            <person name="Al-Dilaimi A."/>
            <person name="Albersmeier A."/>
            <person name="Wichmann J."/>
            <person name="Grundmann M."/>
            <person name="Rupp O."/>
            <person name="Lauersen K.J."/>
            <person name="Blifernez-Klassen O."/>
            <person name="Kalinowski J."/>
            <person name="Goesmann A."/>
            <person name="Mussgnug J.H."/>
            <person name="Kruse O."/>
        </authorList>
    </citation>
    <scope>NUCLEOTIDE SEQUENCE [LARGE SCALE GENOMIC DNA]</scope>
    <source>
        <strain evidence="2 3">SAG 48.87</strain>
    </source>
</reference>
<dbReference type="InterPro" id="IPR000719">
    <property type="entry name" value="Prot_kinase_dom"/>
</dbReference>
<dbReference type="InterPro" id="IPR052396">
    <property type="entry name" value="Meiotic_Drive_Suppr_Kinase"/>
</dbReference>
<dbReference type="PANTHER" id="PTHR37171">
    <property type="entry name" value="SERINE/THREONINE-PROTEIN KINASE YRZF-RELATED"/>
    <property type="match status" value="1"/>
</dbReference>
<name>A0A0D2N1C4_9CHLO</name>
<dbReference type="PANTHER" id="PTHR37171:SF1">
    <property type="entry name" value="SERINE_THREONINE-PROTEIN KINASE YRZF-RELATED"/>
    <property type="match status" value="1"/>
</dbReference>
<dbReference type="GO" id="GO:0005524">
    <property type="term" value="F:ATP binding"/>
    <property type="evidence" value="ECO:0007669"/>
    <property type="project" value="InterPro"/>
</dbReference>
<accession>A0A0D2N1C4</accession>
<sequence>MEGCSGLVVEGTYAGQPAIIKLYGPDDEGLDVCQQEVAAYGALAAVQGRLVPRLLGTGHAKDGVWFVALEALPGVPLSRLMPLPATVAAAALAALRELHNAVQGFVHGDIRLANILFVEGGGDAGGRGGDGRPDGAPKAGGRCVIVDLGMARLGAAVEEVQAEQRLLERLLGA</sequence>
<dbReference type="InterPro" id="IPR008266">
    <property type="entry name" value="Tyr_kinase_AS"/>
</dbReference>
<dbReference type="GO" id="GO:0004672">
    <property type="term" value="F:protein kinase activity"/>
    <property type="evidence" value="ECO:0007669"/>
    <property type="project" value="InterPro"/>
</dbReference>
<dbReference type="GeneID" id="25734045"/>
<dbReference type="AlphaFoldDB" id="A0A0D2N1C4"/>
<dbReference type="Proteomes" id="UP000054498">
    <property type="component" value="Unassembled WGS sequence"/>
</dbReference>
<dbReference type="OrthoDB" id="552014at2759"/>
<dbReference type="Gene3D" id="1.10.510.10">
    <property type="entry name" value="Transferase(Phosphotransferase) domain 1"/>
    <property type="match status" value="1"/>
</dbReference>
<protein>
    <recommendedName>
        <fullName evidence="1">Protein kinase domain-containing protein</fullName>
    </recommendedName>
</protein>
<dbReference type="InterPro" id="IPR011009">
    <property type="entry name" value="Kinase-like_dom_sf"/>
</dbReference>
<proteinExistence type="predicted"/>